<accession>A0A8K0JBW0</accession>
<gene>
    <name evidence="1" type="ORF">E4U42_006355</name>
</gene>
<reference evidence="1" key="1">
    <citation type="journal article" date="2020" name="bioRxiv">
        <title>Whole genome comparisons of ergot fungi reveals the divergence and evolution of species within the genus Claviceps are the result of varying mechanisms driving genome evolution and host range expansion.</title>
        <authorList>
            <person name="Wyka S.A."/>
            <person name="Mondo S.J."/>
            <person name="Liu M."/>
            <person name="Dettman J."/>
            <person name="Nalam V."/>
            <person name="Broders K.D."/>
        </authorList>
    </citation>
    <scope>NUCLEOTIDE SEQUENCE</scope>
    <source>
        <strain evidence="1">CCC 489</strain>
    </source>
</reference>
<comment type="caution">
    <text evidence="1">The sequence shown here is derived from an EMBL/GenBank/DDBJ whole genome shotgun (WGS) entry which is preliminary data.</text>
</comment>
<proteinExistence type="predicted"/>
<keyword evidence="2" id="KW-1185">Reference proteome</keyword>
<protein>
    <submittedName>
        <fullName evidence="1">Uncharacterized protein</fullName>
    </submittedName>
</protein>
<name>A0A8K0JBW0_9HYPO</name>
<dbReference type="Proteomes" id="UP000811619">
    <property type="component" value="Unassembled WGS sequence"/>
</dbReference>
<dbReference type="EMBL" id="SRPY01000064">
    <property type="protein sequence ID" value="KAG5929289.1"/>
    <property type="molecule type" value="Genomic_DNA"/>
</dbReference>
<evidence type="ECO:0000313" key="2">
    <source>
        <dbReference type="Proteomes" id="UP000811619"/>
    </source>
</evidence>
<sequence length="103" mass="11538">MPLKQSPLSSPDAARTAISRGGWKRDAEFGEMVTLCFLQTAEVAATWQLLGHRKPLTPPFSHDILRPGFQAGLDKSLMWSAIHLQPPETHLAAFREILYEQVQ</sequence>
<evidence type="ECO:0000313" key="1">
    <source>
        <dbReference type="EMBL" id="KAG5929289.1"/>
    </source>
</evidence>
<organism evidence="1 2">
    <name type="scientific">Claviceps africana</name>
    <dbReference type="NCBI Taxonomy" id="83212"/>
    <lineage>
        <taxon>Eukaryota</taxon>
        <taxon>Fungi</taxon>
        <taxon>Dikarya</taxon>
        <taxon>Ascomycota</taxon>
        <taxon>Pezizomycotina</taxon>
        <taxon>Sordariomycetes</taxon>
        <taxon>Hypocreomycetidae</taxon>
        <taxon>Hypocreales</taxon>
        <taxon>Clavicipitaceae</taxon>
        <taxon>Claviceps</taxon>
    </lineage>
</organism>
<dbReference type="AlphaFoldDB" id="A0A8K0JBW0"/>